<evidence type="ECO:0000256" key="1">
    <source>
        <dbReference type="ARBA" id="ARBA00022737"/>
    </source>
</evidence>
<dbReference type="InterPro" id="IPR006597">
    <property type="entry name" value="Sel1-like"/>
</dbReference>
<feature type="region of interest" description="Disordered" evidence="2">
    <location>
        <begin position="100"/>
        <end position="137"/>
    </location>
</feature>
<proteinExistence type="predicted"/>
<name>A0A1E4T9W7_9ASCO</name>
<accession>A0A1E4T9W7</accession>
<dbReference type="SMART" id="SM00671">
    <property type="entry name" value="SEL1"/>
    <property type="match status" value="6"/>
</dbReference>
<dbReference type="PANTHER" id="PTHR46430:SF1">
    <property type="entry name" value="CHITIN SYNTHASE REGULATOR SKT5-RELATED"/>
    <property type="match status" value="1"/>
</dbReference>
<reference evidence="4" key="1">
    <citation type="submission" date="2016-02" db="EMBL/GenBank/DDBJ databases">
        <title>Comparative genomics of biotechnologically important yeasts.</title>
        <authorList>
            <consortium name="DOE Joint Genome Institute"/>
            <person name="Riley R."/>
            <person name="Haridas S."/>
            <person name="Wolfe K.H."/>
            <person name="Lopes M.R."/>
            <person name="Hittinger C.T."/>
            <person name="Goker M."/>
            <person name="Salamov A."/>
            <person name="Wisecaver J."/>
            <person name="Long T.M."/>
            <person name="Aerts A.L."/>
            <person name="Barry K."/>
            <person name="Choi C."/>
            <person name="Clum A."/>
            <person name="Coughlan A.Y."/>
            <person name="Deshpande S."/>
            <person name="Douglass A.P."/>
            <person name="Hanson S.J."/>
            <person name="Klenk H.-P."/>
            <person name="Labutti K."/>
            <person name="Lapidus A."/>
            <person name="Lindquist E."/>
            <person name="Lipzen A."/>
            <person name="Meier-Kolthoff J.P."/>
            <person name="Ohm R.A."/>
            <person name="Otillar R.P."/>
            <person name="Pangilinan J."/>
            <person name="Peng Y."/>
            <person name="Rokas A."/>
            <person name="Rosa C.A."/>
            <person name="Scheuner C."/>
            <person name="Sibirny A.A."/>
            <person name="Slot J.C."/>
            <person name="Stielow J.B."/>
            <person name="Sun H."/>
            <person name="Kurtzman C.P."/>
            <person name="Blackwell M."/>
            <person name="Jeffries T.W."/>
            <person name="Grigoriev I.V."/>
        </authorList>
    </citation>
    <scope>NUCLEOTIDE SEQUENCE [LARGE SCALE GENOMIC DNA]</scope>
    <source>
        <strain evidence="4">NRRL Y-17796</strain>
    </source>
</reference>
<feature type="non-terminal residue" evidence="3">
    <location>
        <position position="1"/>
    </location>
</feature>
<dbReference type="EMBL" id="KV453843">
    <property type="protein sequence ID" value="ODV88521.1"/>
    <property type="molecule type" value="Genomic_DNA"/>
</dbReference>
<dbReference type="Gene3D" id="1.25.40.10">
    <property type="entry name" value="Tetratricopeptide repeat domain"/>
    <property type="match status" value="1"/>
</dbReference>
<protein>
    <recommendedName>
        <fullName evidence="5">HCP-like protein</fullName>
    </recommendedName>
</protein>
<dbReference type="Proteomes" id="UP000095023">
    <property type="component" value="Unassembled WGS sequence"/>
</dbReference>
<keyword evidence="1" id="KW-0677">Repeat</keyword>
<evidence type="ECO:0000313" key="4">
    <source>
        <dbReference type="Proteomes" id="UP000095023"/>
    </source>
</evidence>
<evidence type="ECO:0000256" key="2">
    <source>
        <dbReference type="SAM" id="MobiDB-lite"/>
    </source>
</evidence>
<evidence type="ECO:0008006" key="5">
    <source>
        <dbReference type="Google" id="ProtNLM"/>
    </source>
</evidence>
<dbReference type="SUPFAM" id="SSF81901">
    <property type="entry name" value="HCP-like"/>
    <property type="match status" value="2"/>
</dbReference>
<dbReference type="Pfam" id="PF08238">
    <property type="entry name" value="Sel1"/>
    <property type="match status" value="7"/>
</dbReference>
<feature type="compositionally biased region" description="Low complexity" evidence="2">
    <location>
        <begin position="100"/>
        <end position="132"/>
    </location>
</feature>
<dbReference type="InterPro" id="IPR011990">
    <property type="entry name" value="TPR-like_helical_dom_sf"/>
</dbReference>
<keyword evidence="4" id="KW-1185">Reference proteome</keyword>
<dbReference type="AlphaFoldDB" id="A0A1E4T9W7"/>
<organism evidence="3 4">
    <name type="scientific">Tortispora caseinolytica NRRL Y-17796</name>
    <dbReference type="NCBI Taxonomy" id="767744"/>
    <lineage>
        <taxon>Eukaryota</taxon>
        <taxon>Fungi</taxon>
        <taxon>Dikarya</taxon>
        <taxon>Ascomycota</taxon>
        <taxon>Saccharomycotina</taxon>
        <taxon>Trigonopsidomycetes</taxon>
        <taxon>Trigonopsidales</taxon>
        <taxon>Trigonopsidaceae</taxon>
        <taxon>Tortispora</taxon>
    </lineage>
</organism>
<dbReference type="InterPro" id="IPR051726">
    <property type="entry name" value="Chitin_Synth_Reg"/>
</dbReference>
<dbReference type="PANTHER" id="PTHR46430">
    <property type="entry name" value="PROTEIN SKT5-RELATED"/>
    <property type="match status" value="1"/>
</dbReference>
<evidence type="ECO:0000313" key="3">
    <source>
        <dbReference type="EMBL" id="ODV88521.1"/>
    </source>
</evidence>
<dbReference type="OrthoDB" id="272077at2759"/>
<sequence>STYEFEHSRFSVASLSDSLSLDQSNLLQHLGDNSNVLMPHSKTFELYKANAKRTNDPGVQYELALIMIKAAFAEKAPTDDSTSESATPNGKSRLSLLFPSSGKVSSVNSSPGRTPSSSSVALSSESSSQQQQGRRDPDKAIIKEAIGILKKLAERGHTDSQYLIADILSVGTIGKPDLVESFNLFLAASKHGHVESTYRVALCYEKGWGTAKDYRKCIQYLRQACSKNHPGAMFRYGAAAYHGRLGLSQAKKVRYDGIKWLMRASEVANEIFPAAPYELALIFLNGFEDLIIPDKNYALQLLTRSAELNHGPAAVRLGSAYERGDDDLNCPPDASLSIHYYTIGAMAGEPMAMMGLLSWYVSGAEGVLDRNEEQAYQWARRAAFAGDAKGQFAVGYFLEEGIGTDPDPAGAMEWYMKAAKNGDQRAKARIAD</sequence>
<feature type="non-terminal residue" evidence="3">
    <location>
        <position position="432"/>
    </location>
</feature>
<gene>
    <name evidence="3" type="ORF">CANCADRAFT_19721</name>
</gene>